<keyword evidence="2" id="KW-1003">Cell membrane</keyword>
<dbReference type="InterPro" id="IPR022791">
    <property type="entry name" value="L-PG_synthase/AglD"/>
</dbReference>
<reference evidence="8 9" key="1">
    <citation type="submission" date="2023-03" db="EMBL/GenBank/DDBJ databases">
        <title>Paludisphaera mucosa sp. nov. a novel planctomycete from northern fen.</title>
        <authorList>
            <person name="Ivanova A."/>
        </authorList>
    </citation>
    <scope>NUCLEOTIDE SEQUENCE [LARGE SCALE GENOMIC DNA]</scope>
    <source>
        <strain evidence="8 9">Pla2</strain>
    </source>
</reference>
<evidence type="ECO:0000256" key="2">
    <source>
        <dbReference type="ARBA" id="ARBA00022475"/>
    </source>
</evidence>
<evidence type="ECO:0000256" key="3">
    <source>
        <dbReference type="ARBA" id="ARBA00022692"/>
    </source>
</evidence>
<dbReference type="RefSeq" id="WP_277862184.1">
    <property type="nucleotide sequence ID" value="NZ_JARRAG010000002.1"/>
</dbReference>
<organism evidence="8 9">
    <name type="scientific">Paludisphaera mucosa</name>
    <dbReference type="NCBI Taxonomy" id="3030827"/>
    <lineage>
        <taxon>Bacteria</taxon>
        <taxon>Pseudomonadati</taxon>
        <taxon>Planctomycetota</taxon>
        <taxon>Planctomycetia</taxon>
        <taxon>Isosphaerales</taxon>
        <taxon>Isosphaeraceae</taxon>
        <taxon>Paludisphaera</taxon>
    </lineage>
</organism>
<gene>
    <name evidence="8" type="ORF">PZE19_18890</name>
</gene>
<feature type="transmembrane region" description="Helical" evidence="7">
    <location>
        <begin position="298"/>
        <end position="320"/>
    </location>
</feature>
<keyword evidence="5 7" id="KW-0472">Membrane</keyword>
<feature type="transmembrane region" description="Helical" evidence="7">
    <location>
        <begin position="257"/>
        <end position="278"/>
    </location>
</feature>
<feature type="transmembrane region" description="Helical" evidence="7">
    <location>
        <begin position="123"/>
        <end position="146"/>
    </location>
</feature>
<keyword evidence="9" id="KW-1185">Reference proteome</keyword>
<feature type="transmembrane region" description="Helical" evidence="7">
    <location>
        <begin position="209"/>
        <end position="237"/>
    </location>
</feature>
<evidence type="ECO:0000313" key="8">
    <source>
        <dbReference type="EMBL" id="MDG3005858.1"/>
    </source>
</evidence>
<dbReference type="Proteomes" id="UP001216907">
    <property type="component" value="Unassembled WGS sequence"/>
</dbReference>
<evidence type="ECO:0000256" key="7">
    <source>
        <dbReference type="SAM" id="Phobius"/>
    </source>
</evidence>
<protein>
    <submittedName>
        <fullName evidence="8">Lysylphosphatidylglycerol synthase domain-containing protein</fullName>
    </submittedName>
</protein>
<feature type="transmembrane region" description="Helical" evidence="7">
    <location>
        <begin position="47"/>
        <end position="65"/>
    </location>
</feature>
<proteinExistence type="predicted"/>
<evidence type="ECO:0000313" key="9">
    <source>
        <dbReference type="Proteomes" id="UP001216907"/>
    </source>
</evidence>
<evidence type="ECO:0000256" key="1">
    <source>
        <dbReference type="ARBA" id="ARBA00004651"/>
    </source>
</evidence>
<name>A0ABT6FE52_9BACT</name>
<dbReference type="Pfam" id="PF03706">
    <property type="entry name" value="LPG_synthase_TM"/>
    <property type="match status" value="1"/>
</dbReference>
<feature type="region of interest" description="Disordered" evidence="6">
    <location>
        <begin position="327"/>
        <end position="348"/>
    </location>
</feature>
<comment type="caution">
    <text evidence="8">The sequence shown here is derived from an EMBL/GenBank/DDBJ whole genome shotgun (WGS) entry which is preliminary data.</text>
</comment>
<comment type="subcellular location">
    <subcellularLocation>
        <location evidence="1">Cell membrane</location>
        <topology evidence="1">Multi-pass membrane protein</topology>
    </subcellularLocation>
</comment>
<keyword evidence="3 7" id="KW-0812">Transmembrane</keyword>
<evidence type="ECO:0000256" key="4">
    <source>
        <dbReference type="ARBA" id="ARBA00022989"/>
    </source>
</evidence>
<evidence type="ECO:0000256" key="5">
    <source>
        <dbReference type="ARBA" id="ARBA00023136"/>
    </source>
</evidence>
<feature type="transmembrane region" description="Helical" evidence="7">
    <location>
        <begin position="166"/>
        <end position="188"/>
    </location>
</feature>
<accession>A0ABT6FE52</accession>
<sequence length="348" mass="36379">MAFVSHLRVTSRIRRWVLPTLGVLIAAAMLQSLAGHGASLLRSGSQISLSSLILALGLSVVHRIVNAGGWGLMVRSLGQRIGTSAGVRVWLASEACRWLPGSVWSYGSRTFLASRLGLKTGTVAASLVLEILVTIVGWAVVAGLGWGYLASSLTMLGRHLPRLASGWFAVGGLAALLLAASTAVLASNSPRFLARFSRFKAQLLALRELRVGVLGLAKGVAFFAIMGIFNGLVFAMVVHAAPGGANVPVGAAIAGNAAAWLVGFFAIFAPGGLVVREACLTTLLSPWMPAEQALVASLAWRLIQIVAEVLCFALMAAWGLPKTLGGEPGRREARVGSLSWSNGAKVQR</sequence>
<keyword evidence="4 7" id="KW-1133">Transmembrane helix</keyword>
<dbReference type="EMBL" id="JARRAG010000002">
    <property type="protein sequence ID" value="MDG3005858.1"/>
    <property type="molecule type" value="Genomic_DNA"/>
</dbReference>
<evidence type="ECO:0000256" key="6">
    <source>
        <dbReference type="SAM" id="MobiDB-lite"/>
    </source>
</evidence>
<feature type="compositionally biased region" description="Polar residues" evidence="6">
    <location>
        <begin position="338"/>
        <end position="348"/>
    </location>
</feature>